<sequence>MVHDEPELVLHNALANSPSPYLRAHKDNPVAWQEWSEDTIFLAKSYQRLIFLSIGYNACHWCHVMERESFSSPEVASFLNKHFIPIKVDRECRPDLDDIYMNYVTATTGSGGWPLNVFLTPDLRPVFGGTYWPGPSSTTNLHRKASHDEAAPSFLDILRKMQEVWSTQRERCRRSSTDITTQLRAFAAEGIHSQSNGSVRDGGSSGSEEPEPLELDLLDDALNHFIARYDSTNGGFSASTNGQKFPTPSNLAFLLRIGAAIAQPSTHTRFGFFSPVLGILGEDSCLKAASMALHTLKAMSRSGLRDQLGYGFHRYSVTPDWNLPHFEKMMCDNAQLLGCYCDAWALGRDPEILGTIYNLVEYFTNPESPIVRPGGGWYASEDADSRPSRTGNGGGTETAHNEKKEGAFYVWTYKELESLLGEQDAPIIARHFGVKPHGNVPAQHDIHDEFLSQNVLHVDATPSTLAKEFGIAEDEVVRIIKRGRTKLLEHRKAEREPPQVDTNVIASWNGLAIASLTRAANTLATVDKHRAARCQEAAERAATFVHCAMYDPTTGRLARIANATDKSRPRSRSKSASHASNNDNDNSNGGGGGSNIVFVDDYAYMTQAALMLYDLTLSQPYLDWAVQLQEYLDTHFADVTEGSSTSGAGTDKGASANGASISTNGATSSNKIGSSTTQISGYYQTEPSDDQIIRLKPGTDTSLPSPNGIIATNLLSLSSYVLSRQQEYISKSRSTLAAFAIEIIQHPFLYVSLLSALVMEQVGVKTLIAPMAMRDSQLRRLKGWGRTVVRGFVSDVMICTKKGACRPLRQSDLEDVDDEEEEENADETKENQADVKESGIQG</sequence>
<dbReference type="PANTHER" id="PTHR42899:SF1">
    <property type="entry name" value="SPERMATOGENESIS-ASSOCIATED PROTEIN 20"/>
    <property type="match status" value="1"/>
</dbReference>
<dbReference type="GO" id="GO:0005975">
    <property type="term" value="P:carbohydrate metabolic process"/>
    <property type="evidence" value="ECO:0007669"/>
    <property type="project" value="InterPro"/>
</dbReference>
<dbReference type="InterPro" id="IPR012341">
    <property type="entry name" value="6hp_glycosidase-like_sf"/>
</dbReference>
<dbReference type="Proteomes" id="UP001161757">
    <property type="component" value="Unassembled WGS sequence"/>
</dbReference>
<evidence type="ECO:0000313" key="4">
    <source>
        <dbReference type="Proteomes" id="UP001161757"/>
    </source>
</evidence>
<feature type="region of interest" description="Disordered" evidence="1">
    <location>
        <begin position="809"/>
        <end position="842"/>
    </location>
</feature>
<feature type="compositionally biased region" description="Acidic residues" evidence="1">
    <location>
        <begin position="813"/>
        <end position="825"/>
    </location>
</feature>
<gene>
    <name evidence="3" type="ORF">HRR80_007811</name>
</gene>
<evidence type="ECO:0000256" key="1">
    <source>
        <dbReference type="SAM" id="MobiDB-lite"/>
    </source>
</evidence>
<accession>A0AAN6IRR7</accession>
<dbReference type="EMBL" id="JAJGCB010000020">
    <property type="protein sequence ID" value="KAJ8988033.1"/>
    <property type="molecule type" value="Genomic_DNA"/>
</dbReference>
<dbReference type="SUPFAM" id="SSF52833">
    <property type="entry name" value="Thioredoxin-like"/>
    <property type="match status" value="1"/>
</dbReference>
<dbReference type="SUPFAM" id="SSF48208">
    <property type="entry name" value="Six-hairpin glycosidases"/>
    <property type="match status" value="1"/>
</dbReference>
<dbReference type="Pfam" id="PF03190">
    <property type="entry name" value="Thioredox_DsbH"/>
    <property type="match status" value="1"/>
</dbReference>
<proteinExistence type="predicted"/>
<dbReference type="InterPro" id="IPR008928">
    <property type="entry name" value="6-hairpin_glycosidase_sf"/>
</dbReference>
<dbReference type="CDD" id="cd02955">
    <property type="entry name" value="SSP411"/>
    <property type="match status" value="1"/>
</dbReference>
<feature type="compositionally biased region" description="Polar residues" evidence="1">
    <location>
        <begin position="657"/>
        <end position="672"/>
    </location>
</feature>
<protein>
    <recommendedName>
        <fullName evidence="2">Spermatogenesis-associated protein 20-like TRX domain-containing protein</fullName>
    </recommendedName>
</protein>
<dbReference type="InterPro" id="IPR024705">
    <property type="entry name" value="Ssp411"/>
</dbReference>
<dbReference type="InterPro" id="IPR004879">
    <property type="entry name" value="Ssp411-like_TRX"/>
</dbReference>
<feature type="region of interest" description="Disordered" evidence="1">
    <location>
        <begin position="561"/>
        <end position="591"/>
    </location>
</feature>
<reference evidence="3" key="1">
    <citation type="submission" date="2023-01" db="EMBL/GenBank/DDBJ databases">
        <title>Exophiala dermititidis isolated from Cystic Fibrosis Patient.</title>
        <authorList>
            <person name="Kurbessoian T."/>
            <person name="Crocker A."/>
            <person name="Murante D."/>
            <person name="Hogan D.A."/>
            <person name="Stajich J.E."/>
        </authorList>
    </citation>
    <scope>NUCLEOTIDE SEQUENCE</scope>
    <source>
        <strain evidence="3">Ex8</strain>
    </source>
</reference>
<name>A0AAN6IRR7_EXODE</name>
<dbReference type="Gene3D" id="1.50.10.10">
    <property type="match status" value="1"/>
</dbReference>
<evidence type="ECO:0000259" key="2">
    <source>
        <dbReference type="Pfam" id="PF03190"/>
    </source>
</evidence>
<comment type="caution">
    <text evidence="3">The sequence shown here is derived from an EMBL/GenBank/DDBJ whole genome shotgun (WGS) entry which is preliminary data.</text>
</comment>
<dbReference type="InterPro" id="IPR036249">
    <property type="entry name" value="Thioredoxin-like_sf"/>
</dbReference>
<evidence type="ECO:0000313" key="3">
    <source>
        <dbReference type="EMBL" id="KAJ8988033.1"/>
    </source>
</evidence>
<dbReference type="GO" id="GO:0003824">
    <property type="term" value="F:catalytic activity"/>
    <property type="evidence" value="ECO:0007669"/>
    <property type="project" value="UniProtKB-ARBA"/>
</dbReference>
<dbReference type="AlphaFoldDB" id="A0AAN6IRR7"/>
<organism evidence="3 4">
    <name type="scientific">Exophiala dermatitidis</name>
    <name type="common">Black yeast-like fungus</name>
    <name type="synonym">Wangiella dermatitidis</name>
    <dbReference type="NCBI Taxonomy" id="5970"/>
    <lineage>
        <taxon>Eukaryota</taxon>
        <taxon>Fungi</taxon>
        <taxon>Dikarya</taxon>
        <taxon>Ascomycota</taxon>
        <taxon>Pezizomycotina</taxon>
        <taxon>Eurotiomycetes</taxon>
        <taxon>Chaetothyriomycetidae</taxon>
        <taxon>Chaetothyriales</taxon>
        <taxon>Herpotrichiellaceae</taxon>
        <taxon>Exophiala</taxon>
    </lineage>
</organism>
<feature type="domain" description="Spermatogenesis-associated protein 20-like TRX" evidence="2">
    <location>
        <begin position="12"/>
        <end position="183"/>
    </location>
</feature>
<feature type="region of interest" description="Disordered" evidence="1">
    <location>
        <begin position="377"/>
        <end position="401"/>
    </location>
</feature>
<dbReference type="PIRSF" id="PIRSF006402">
    <property type="entry name" value="UCP006402_thioredoxin"/>
    <property type="match status" value="1"/>
</dbReference>
<dbReference type="Gene3D" id="3.40.30.10">
    <property type="entry name" value="Glutaredoxin"/>
    <property type="match status" value="1"/>
</dbReference>
<feature type="region of interest" description="Disordered" evidence="1">
    <location>
        <begin position="642"/>
        <end position="672"/>
    </location>
</feature>
<dbReference type="PANTHER" id="PTHR42899">
    <property type="entry name" value="SPERMATOGENESIS-ASSOCIATED PROTEIN 20"/>
    <property type="match status" value="1"/>
</dbReference>
<feature type="compositionally biased region" description="Low complexity" evidence="1">
    <location>
        <begin position="576"/>
        <end position="587"/>
    </location>
</feature>
<feature type="compositionally biased region" description="Basic and acidic residues" evidence="1">
    <location>
        <begin position="826"/>
        <end position="842"/>
    </location>
</feature>